<dbReference type="InterPro" id="IPR036866">
    <property type="entry name" value="RibonucZ/Hydroxyglut_hydro"/>
</dbReference>
<dbReference type="GO" id="GO:0046872">
    <property type="term" value="F:metal ion binding"/>
    <property type="evidence" value="ECO:0007669"/>
    <property type="project" value="UniProtKB-KW"/>
</dbReference>
<reference evidence="6" key="1">
    <citation type="journal article" date="2020" name="Stud. Mycol.">
        <title>101 Dothideomycetes genomes: a test case for predicting lifestyles and emergence of pathogens.</title>
        <authorList>
            <person name="Haridas S."/>
            <person name="Albert R."/>
            <person name="Binder M."/>
            <person name="Bloem J."/>
            <person name="Labutti K."/>
            <person name="Salamov A."/>
            <person name="Andreopoulos B."/>
            <person name="Baker S."/>
            <person name="Barry K."/>
            <person name="Bills G."/>
            <person name="Bluhm B."/>
            <person name="Cannon C."/>
            <person name="Castanera R."/>
            <person name="Culley D."/>
            <person name="Daum C."/>
            <person name="Ezra D."/>
            <person name="Gonzalez J."/>
            <person name="Henrissat B."/>
            <person name="Kuo A."/>
            <person name="Liang C."/>
            <person name="Lipzen A."/>
            <person name="Lutzoni F."/>
            <person name="Magnuson J."/>
            <person name="Mondo S."/>
            <person name="Nolan M."/>
            <person name="Ohm R."/>
            <person name="Pangilinan J."/>
            <person name="Park H.-J."/>
            <person name="Ramirez L."/>
            <person name="Alfaro M."/>
            <person name="Sun H."/>
            <person name="Tritt A."/>
            <person name="Yoshinaga Y."/>
            <person name="Zwiers L.-H."/>
            <person name="Turgeon B."/>
            <person name="Goodwin S."/>
            <person name="Spatafora J."/>
            <person name="Crous P."/>
            <person name="Grigoriev I."/>
        </authorList>
    </citation>
    <scope>NUCLEOTIDE SEQUENCE</scope>
    <source>
        <strain evidence="6">CBS 123094</strain>
    </source>
</reference>
<evidence type="ECO:0000313" key="6">
    <source>
        <dbReference type="EMBL" id="KAF1996664.1"/>
    </source>
</evidence>
<accession>A0A6A5W724</accession>
<feature type="domain" description="Metallo-beta-lactamase" evidence="5">
    <location>
        <begin position="47"/>
        <end position="280"/>
    </location>
</feature>
<dbReference type="GO" id="GO:0016787">
    <property type="term" value="F:hydrolase activity"/>
    <property type="evidence" value="ECO:0007669"/>
    <property type="project" value="UniProtKB-KW"/>
</dbReference>
<dbReference type="InterPro" id="IPR001279">
    <property type="entry name" value="Metallo-B-lactamas"/>
</dbReference>
<gene>
    <name evidence="6" type="ORF">P154DRAFT_498098</name>
</gene>
<dbReference type="AlphaFoldDB" id="A0A6A5W724"/>
<keyword evidence="3 6" id="KW-0378">Hydrolase</keyword>
<proteinExistence type="inferred from homology"/>
<evidence type="ECO:0000256" key="2">
    <source>
        <dbReference type="ARBA" id="ARBA00022723"/>
    </source>
</evidence>
<evidence type="ECO:0000256" key="1">
    <source>
        <dbReference type="ARBA" id="ARBA00007749"/>
    </source>
</evidence>
<dbReference type="PANTHER" id="PTHR42978:SF4">
    <property type="entry name" value="METALLO-BETA-LACTAMASE DOMAIN-CONTAINING PROTEIN"/>
    <property type="match status" value="1"/>
</dbReference>
<evidence type="ECO:0000259" key="5">
    <source>
        <dbReference type="SMART" id="SM00849"/>
    </source>
</evidence>
<keyword evidence="2" id="KW-0479">Metal-binding</keyword>
<dbReference type="Gene3D" id="3.60.15.10">
    <property type="entry name" value="Ribonuclease Z/Hydroxyacylglutathione hydrolase-like"/>
    <property type="match status" value="1"/>
</dbReference>
<dbReference type="InterPro" id="IPR051013">
    <property type="entry name" value="MBL_superfamily_lactonases"/>
</dbReference>
<organism evidence="6 7">
    <name type="scientific">Amniculicola lignicola CBS 123094</name>
    <dbReference type="NCBI Taxonomy" id="1392246"/>
    <lineage>
        <taxon>Eukaryota</taxon>
        <taxon>Fungi</taxon>
        <taxon>Dikarya</taxon>
        <taxon>Ascomycota</taxon>
        <taxon>Pezizomycotina</taxon>
        <taxon>Dothideomycetes</taxon>
        <taxon>Pleosporomycetidae</taxon>
        <taxon>Pleosporales</taxon>
        <taxon>Amniculicolaceae</taxon>
        <taxon>Amniculicola</taxon>
    </lineage>
</organism>
<dbReference type="Proteomes" id="UP000799779">
    <property type="component" value="Unassembled WGS sequence"/>
</dbReference>
<name>A0A6A5W724_9PLEO</name>
<keyword evidence="4" id="KW-0862">Zinc</keyword>
<evidence type="ECO:0000313" key="7">
    <source>
        <dbReference type="Proteomes" id="UP000799779"/>
    </source>
</evidence>
<protein>
    <submittedName>
        <fullName evidence="6">Metallo-hydrolase/oxidoreductase</fullName>
    </submittedName>
</protein>
<keyword evidence="7" id="KW-1185">Reference proteome</keyword>
<evidence type="ECO:0000256" key="3">
    <source>
        <dbReference type="ARBA" id="ARBA00022801"/>
    </source>
</evidence>
<dbReference type="SUPFAM" id="SSF56281">
    <property type="entry name" value="Metallo-hydrolase/oxidoreductase"/>
    <property type="match status" value="1"/>
</dbReference>
<dbReference type="SMART" id="SM00849">
    <property type="entry name" value="Lactamase_B"/>
    <property type="match status" value="1"/>
</dbReference>
<dbReference type="PANTHER" id="PTHR42978">
    <property type="entry name" value="QUORUM-QUENCHING LACTONASE YTNP-RELATED-RELATED"/>
    <property type="match status" value="1"/>
</dbReference>
<dbReference type="OrthoDB" id="10250730at2759"/>
<evidence type="ECO:0000256" key="4">
    <source>
        <dbReference type="ARBA" id="ARBA00022833"/>
    </source>
</evidence>
<comment type="similarity">
    <text evidence="1">Belongs to the metallo-beta-lactamase superfamily.</text>
</comment>
<dbReference type="EMBL" id="ML977622">
    <property type="protein sequence ID" value="KAF1996664.1"/>
    <property type="molecule type" value="Genomic_DNA"/>
</dbReference>
<dbReference type="CDD" id="cd07730">
    <property type="entry name" value="metallo-hydrolase-like_MBL-fold"/>
    <property type="match status" value="1"/>
</dbReference>
<sequence length="315" mass="35086">MTTAEPLCAPLPETDACVQLSLLDGGSFIGEIAKVHAAVENAKYRMYNWAFHISHNGRHLLWDLGLDEDRSCYTPWVNQFMLNEINHVGPRRSIVQQLKERGVSASEIDTVLFSHAHWDHSRPIRDEFPNATGCFGPGTKALCSPGHMADPRLQWDGRFFDPQHATEKWKELDGPWEPFGPFEQAMNYFGDGSFWIIQAPGHMAGNLCAAARITGGEWVLLGSDCCHSRELLDGKFEISEFCVPGLGRMSLHADIVAARTTIQKIRSLESACGVHVALAHDAGWLRERTDPVLMSLLDEHMAKAAVDRIPYGEIP</sequence>
<dbReference type="Pfam" id="PF00753">
    <property type="entry name" value="Lactamase_B"/>
    <property type="match status" value="1"/>
</dbReference>